<evidence type="ECO:0000259" key="2">
    <source>
        <dbReference type="PROSITE" id="PS50020"/>
    </source>
</evidence>
<feature type="compositionally biased region" description="Acidic residues" evidence="1">
    <location>
        <begin position="409"/>
        <end position="421"/>
    </location>
</feature>
<sequence>MSRKRKPVLQLGAASSKLHKYGYSKEFHTPDKKGKSSLPALIGNYSDSDDDDSQNEQEEQPTTVAAPEPLPALVDTPATQPTKLVNGDGVTGDHDKSPDMDDELKNFLSEIEAIPMPTDGAGAPDQKLDTTDQKYPGSISKENPSESVVNDGSGLLEDSAGQQDGDSSSTKSKPQYSMFVKGASEFVHSPSSQDTETTSKAKGEDRLEEDIPEEPTSCWQLVQDEGSQYYYYWNTLTNEVTWEIPSEYTQYLLLHREFTEKLARLPANVLKAYQDRKAKEAELLASASTTQPSVGTSADAQSQQAAVYGPVDHSSTAPSSVSTELTSSSTQRASKKHRKEKKKKRHKRRHSDSSSNSSDEGGGKEGSKTTHTYGPELPQDKQATVSSAVPAATKTTSGPQLLSIVPYASDEDAESENEDDAATNNEPVPETKKTISNSQIINSSGAASAINYNSDTGDDDEDKTKEGKNLHKDVSDQKEFEEATKQNALSTAATQEKAEESLRPDKEDTSTEPSTVKVVKLPQEVIDMFAEDTPTNQSSVEDNNKSGKDNEMGQEKQATQLSQSTTKDFASTFSKTTITSSNSTVSFSTILKDSSEDKRVKGKEKKDSGNLLNIVGYGSDEEEHTAGEDNHEKKVQQSDAKVIEETTKRSSSPSDSKKRKKDKKKHRHDDKDRKEKHEDKGLSPPNILADNLGKDIKARVEETLDREISDIVIQTVSQASLSELAGKVSPNIGQTSLPDQGSDQDRETKAKEEKSFKLSKSDREVGKSHKAKEKVELVVEGDKKTKVLKPTKEEKMTKSEEDKDMIQKSELVQQEKEVVSEKDKKDDVEDDDDDDIDFEDLDDLDRALEVALEKKKVELAKYEEQERKQEKHLGELMKSEDQPVEKIDQLSDVKAESASELEEKLKTEVKDAAELALSKLEFLDISTDNLSRLQILFIELQTRLHDWVAGGLSTIYFQEQLGVAQGLLEQYEQSAVPPGWACQWDRGNNRYYYRNLTTNRIQWDYPDNDPQKTTTEKPGSSTGNSSKSVTSTGKNRKEDVEKKKSSSSSKREKSHDRGEVGGGGSGEDRDALRKKGVGSSSRHRKREERDKDRGSKFEKRRDGSSGSHRYRRKRRRRRDHSSSSDSSDDNEDGVDSANVATGKSSSVISTTSRRGHRHHHKASKKKKKRRSEQRSKSRSPSVEIVAASDDKLGGSKDVVEDENWASSVTVVEASPVNSSSVSTPYLDRDPEGGSAKPGQQSDGVIDEEPLGKSVGRRGNLDGVSMDLEEGKPQEEGEIREEEEEEGMKEVAGEEEDSEKKAEDEAPNPAVIYKPPQLVVPPEVVAAARQPELYGAPQT</sequence>
<feature type="compositionally biased region" description="Basic residues" evidence="1">
    <location>
        <begin position="333"/>
        <end position="350"/>
    </location>
</feature>
<feature type="compositionally biased region" description="Basic residues" evidence="1">
    <location>
        <begin position="1108"/>
        <end position="1119"/>
    </location>
</feature>
<dbReference type="PANTHER" id="PTHR46697">
    <property type="entry name" value="FORMIN-BINDING PROTEIN 4"/>
    <property type="match status" value="1"/>
</dbReference>
<dbReference type="SMART" id="SM00456">
    <property type="entry name" value="WW"/>
    <property type="match status" value="2"/>
</dbReference>
<comment type="caution">
    <text evidence="3">The sequence shown here is derived from an EMBL/GenBank/DDBJ whole genome shotgun (WGS) entry which is preliminary data.</text>
</comment>
<feature type="compositionally biased region" description="Acidic residues" evidence="1">
    <location>
        <begin position="1277"/>
        <end position="1286"/>
    </location>
</feature>
<feature type="region of interest" description="Disordered" evidence="1">
    <location>
        <begin position="1002"/>
        <end position="1313"/>
    </location>
</feature>
<dbReference type="SUPFAM" id="SSF51045">
    <property type="entry name" value="WW domain"/>
    <property type="match status" value="1"/>
</dbReference>
<reference evidence="3 4" key="1">
    <citation type="submission" date="2019-01" db="EMBL/GenBank/DDBJ databases">
        <title>A draft genome assembly of the solar-powered sea slug Elysia chlorotica.</title>
        <authorList>
            <person name="Cai H."/>
            <person name="Li Q."/>
            <person name="Fang X."/>
            <person name="Li J."/>
            <person name="Curtis N.E."/>
            <person name="Altenburger A."/>
            <person name="Shibata T."/>
            <person name="Feng M."/>
            <person name="Maeda T."/>
            <person name="Schwartz J.A."/>
            <person name="Shigenobu S."/>
            <person name="Lundholm N."/>
            <person name="Nishiyama T."/>
            <person name="Yang H."/>
            <person name="Hasebe M."/>
            <person name="Li S."/>
            <person name="Pierce S.K."/>
            <person name="Wang J."/>
        </authorList>
    </citation>
    <scope>NUCLEOTIDE SEQUENCE [LARGE SCALE GENOMIC DNA]</scope>
    <source>
        <strain evidence="3">EC2010</strain>
        <tissue evidence="3">Whole organism of an adult</tissue>
    </source>
</reference>
<evidence type="ECO:0000256" key="1">
    <source>
        <dbReference type="SAM" id="MobiDB-lite"/>
    </source>
</evidence>
<feature type="compositionally biased region" description="Polar residues" evidence="1">
    <location>
        <begin position="381"/>
        <end position="400"/>
    </location>
</feature>
<feature type="region of interest" description="Disordered" evidence="1">
    <location>
        <begin position="1"/>
        <end position="215"/>
    </location>
</feature>
<evidence type="ECO:0000313" key="4">
    <source>
        <dbReference type="Proteomes" id="UP000271974"/>
    </source>
</evidence>
<dbReference type="PANTHER" id="PTHR46697:SF1">
    <property type="entry name" value="FORMIN-BINDING PROTEIN 4"/>
    <property type="match status" value="1"/>
</dbReference>
<feature type="compositionally biased region" description="Basic residues" evidence="1">
    <location>
        <begin position="1153"/>
        <end position="1171"/>
    </location>
</feature>
<feature type="compositionally biased region" description="Basic and acidic residues" evidence="1">
    <location>
        <begin position="23"/>
        <end position="34"/>
    </location>
</feature>
<proteinExistence type="predicted"/>
<feature type="compositionally biased region" description="Basic residues" evidence="1">
    <location>
        <begin position="657"/>
        <end position="668"/>
    </location>
</feature>
<dbReference type="STRING" id="188477.A0A3S0ZSX2"/>
<feature type="compositionally biased region" description="Basic and acidic residues" evidence="1">
    <location>
        <begin position="669"/>
        <end position="681"/>
    </location>
</feature>
<feature type="compositionally biased region" description="Low complexity" evidence="1">
    <location>
        <begin position="319"/>
        <end position="330"/>
    </location>
</feature>
<feature type="compositionally biased region" description="Low complexity" evidence="1">
    <location>
        <begin position="158"/>
        <end position="169"/>
    </location>
</feature>
<name>A0A3S0ZSX2_ELYCH</name>
<feature type="region of interest" description="Disordered" evidence="1">
    <location>
        <begin position="727"/>
        <end position="838"/>
    </location>
</feature>
<feature type="compositionally biased region" description="Polar residues" evidence="1">
    <location>
        <begin position="140"/>
        <end position="150"/>
    </location>
</feature>
<protein>
    <recommendedName>
        <fullName evidence="2">WW domain-containing protein</fullName>
    </recommendedName>
</protein>
<feature type="domain" description="WW" evidence="2">
    <location>
        <begin position="219"/>
        <end position="247"/>
    </location>
</feature>
<accession>A0A3S0ZSX2</accession>
<feature type="compositionally biased region" description="Polar residues" evidence="1">
    <location>
        <begin position="434"/>
        <end position="454"/>
    </location>
</feature>
<feature type="compositionally biased region" description="Polar residues" evidence="1">
    <location>
        <begin position="1138"/>
        <end position="1152"/>
    </location>
</feature>
<feature type="compositionally biased region" description="Basic and acidic residues" evidence="1">
    <location>
        <begin position="624"/>
        <end position="648"/>
    </location>
</feature>
<feature type="compositionally biased region" description="Basic and acidic residues" evidence="1">
    <location>
        <begin position="1188"/>
        <end position="1198"/>
    </location>
</feature>
<feature type="compositionally biased region" description="Polar residues" evidence="1">
    <location>
        <begin position="731"/>
        <end position="741"/>
    </location>
</feature>
<feature type="compositionally biased region" description="Basic and acidic residues" evidence="1">
    <location>
        <begin position="593"/>
        <end position="608"/>
    </location>
</feature>
<feature type="compositionally biased region" description="Basic and acidic residues" evidence="1">
    <location>
        <begin position="1287"/>
        <end position="1303"/>
    </location>
</feature>
<feature type="compositionally biased region" description="Polar residues" evidence="1">
    <location>
        <begin position="1204"/>
        <end position="1223"/>
    </location>
</feature>
<feature type="compositionally biased region" description="Basic and acidic residues" evidence="1">
    <location>
        <begin position="542"/>
        <end position="554"/>
    </location>
</feature>
<dbReference type="InterPro" id="IPR036020">
    <property type="entry name" value="WW_dom_sf"/>
</dbReference>
<feature type="compositionally biased region" description="Basic and acidic residues" evidence="1">
    <location>
        <begin position="1087"/>
        <end position="1103"/>
    </location>
</feature>
<dbReference type="PROSITE" id="PS50020">
    <property type="entry name" value="WW_DOMAIN_2"/>
    <property type="match status" value="2"/>
</dbReference>
<feature type="compositionally biased region" description="Low complexity" evidence="1">
    <location>
        <begin position="1017"/>
        <end position="1033"/>
    </location>
</feature>
<dbReference type="InterPro" id="IPR001202">
    <property type="entry name" value="WW_dom"/>
</dbReference>
<feature type="compositionally biased region" description="Polar residues" evidence="1">
    <location>
        <begin position="288"/>
        <end position="305"/>
    </location>
</feature>
<feature type="region of interest" description="Disordered" evidence="1">
    <location>
        <begin position="288"/>
        <end position="694"/>
    </location>
</feature>
<feature type="compositionally biased region" description="Basic and acidic residues" evidence="1">
    <location>
        <begin position="743"/>
        <end position="827"/>
    </location>
</feature>
<dbReference type="OrthoDB" id="2444812at2759"/>
<feature type="compositionally biased region" description="Basic residues" evidence="1">
    <location>
        <begin position="1074"/>
        <end position="1086"/>
    </location>
</feature>
<dbReference type="EMBL" id="RQTK01000182">
    <property type="protein sequence ID" value="RUS85086.1"/>
    <property type="molecule type" value="Genomic_DNA"/>
</dbReference>
<dbReference type="Gene3D" id="2.20.70.10">
    <property type="match status" value="2"/>
</dbReference>
<feature type="domain" description="WW" evidence="2">
    <location>
        <begin position="974"/>
        <end position="1008"/>
    </location>
</feature>
<keyword evidence="4" id="KW-1185">Reference proteome</keyword>
<evidence type="ECO:0000313" key="3">
    <source>
        <dbReference type="EMBL" id="RUS85086.1"/>
    </source>
</evidence>
<dbReference type="Proteomes" id="UP000271974">
    <property type="component" value="Unassembled WGS sequence"/>
</dbReference>
<feature type="compositionally biased region" description="Polar residues" evidence="1">
    <location>
        <begin position="556"/>
        <end position="592"/>
    </location>
</feature>
<dbReference type="InterPro" id="IPR053076">
    <property type="entry name" value="WW_domain_protein"/>
</dbReference>
<feature type="compositionally biased region" description="Acidic residues" evidence="1">
    <location>
        <begin position="47"/>
        <end position="59"/>
    </location>
</feature>
<feature type="compositionally biased region" description="Basic and acidic residues" evidence="1">
    <location>
        <begin position="496"/>
        <end position="509"/>
    </location>
</feature>
<feature type="compositionally biased region" description="Basic and acidic residues" evidence="1">
    <location>
        <begin position="91"/>
        <end position="105"/>
    </location>
</feature>
<dbReference type="CDD" id="cd00201">
    <property type="entry name" value="WW"/>
    <property type="match status" value="2"/>
</dbReference>
<feature type="non-terminal residue" evidence="3">
    <location>
        <position position="1338"/>
    </location>
</feature>
<gene>
    <name evidence="3" type="ORF">EGW08_007138</name>
</gene>
<organism evidence="3 4">
    <name type="scientific">Elysia chlorotica</name>
    <name type="common">Eastern emerald elysia</name>
    <name type="synonym">Sea slug</name>
    <dbReference type="NCBI Taxonomy" id="188477"/>
    <lineage>
        <taxon>Eukaryota</taxon>
        <taxon>Metazoa</taxon>
        <taxon>Spiralia</taxon>
        <taxon>Lophotrochozoa</taxon>
        <taxon>Mollusca</taxon>
        <taxon>Gastropoda</taxon>
        <taxon>Heterobranchia</taxon>
        <taxon>Euthyneura</taxon>
        <taxon>Panpulmonata</taxon>
        <taxon>Sacoglossa</taxon>
        <taxon>Placobranchoidea</taxon>
        <taxon>Plakobranchidae</taxon>
        <taxon>Elysia</taxon>
    </lineage>
</organism>
<feature type="compositionally biased region" description="Polar residues" evidence="1">
    <location>
        <begin position="485"/>
        <end position="494"/>
    </location>
</feature>
<feature type="compositionally biased region" description="Basic and acidic residues" evidence="1">
    <location>
        <begin position="462"/>
        <end position="484"/>
    </location>
</feature>
<feature type="compositionally biased region" description="Basic and acidic residues" evidence="1">
    <location>
        <begin position="1035"/>
        <end position="1059"/>
    </location>
</feature>
<feature type="compositionally biased region" description="Acidic residues" evidence="1">
    <location>
        <begin position="828"/>
        <end position="838"/>
    </location>
</feature>